<dbReference type="Proteomes" id="UP000008718">
    <property type="component" value="Chromosome"/>
</dbReference>
<dbReference type="OrthoDB" id="9798407at2"/>
<name>E4T630_PALPW</name>
<dbReference type="RefSeq" id="WP_013445543.1">
    <property type="nucleotide sequence ID" value="NC_014734.1"/>
</dbReference>
<accession>E4T630</accession>
<dbReference type="AlphaFoldDB" id="E4T630"/>
<dbReference type="HOGENOM" id="CLU_873902_0_0_10"/>
<organism evidence="1 2">
    <name type="scientific">Paludibacter propionicigenes (strain DSM 17365 / JCM 13257 / WB4)</name>
    <dbReference type="NCBI Taxonomy" id="694427"/>
    <lineage>
        <taxon>Bacteria</taxon>
        <taxon>Pseudomonadati</taxon>
        <taxon>Bacteroidota</taxon>
        <taxon>Bacteroidia</taxon>
        <taxon>Bacteroidales</taxon>
        <taxon>Paludibacteraceae</taxon>
        <taxon>Paludibacter</taxon>
    </lineage>
</organism>
<dbReference type="STRING" id="694427.Palpr_2037"/>
<reference evidence="1 2" key="2">
    <citation type="journal article" date="2011" name="Stand. Genomic Sci.">
        <title>Complete genome sequence of Paludibacter propionicigenes type strain (WB4).</title>
        <authorList>
            <person name="Gronow S."/>
            <person name="Munk C."/>
            <person name="Lapidus A."/>
            <person name="Nolan M."/>
            <person name="Lucas S."/>
            <person name="Hammon N."/>
            <person name="Deshpande S."/>
            <person name="Cheng J.F."/>
            <person name="Tapia R."/>
            <person name="Han C."/>
            <person name="Goodwin L."/>
            <person name="Pitluck S."/>
            <person name="Liolios K."/>
            <person name="Ivanova N."/>
            <person name="Mavromatis K."/>
            <person name="Mikhailova N."/>
            <person name="Pati A."/>
            <person name="Chen A."/>
            <person name="Palaniappan K."/>
            <person name="Land M."/>
            <person name="Hauser L."/>
            <person name="Chang Y.J."/>
            <person name="Jeffries C.D."/>
            <person name="Brambilla E."/>
            <person name="Rohde M."/>
            <person name="Goker M."/>
            <person name="Detter J.C."/>
            <person name="Woyke T."/>
            <person name="Bristow J."/>
            <person name="Eisen J.A."/>
            <person name="Markowitz V."/>
            <person name="Hugenholtz P."/>
            <person name="Kyrpides N.C."/>
            <person name="Klenk H.P."/>
        </authorList>
    </citation>
    <scope>NUCLEOTIDE SEQUENCE [LARGE SCALE GENOMIC DNA]</scope>
    <source>
        <strain evidence="2">DSM 17365 / JCM 13257 / WB4</strain>
    </source>
</reference>
<evidence type="ECO:0000313" key="1">
    <source>
        <dbReference type="EMBL" id="ADQ80174.1"/>
    </source>
</evidence>
<dbReference type="KEGG" id="ppn:Palpr_2037"/>
<reference key="1">
    <citation type="submission" date="2010-11" db="EMBL/GenBank/DDBJ databases">
        <title>The complete genome of Paludibacter propionicigenes DSM 17365.</title>
        <authorList>
            <consortium name="US DOE Joint Genome Institute (JGI-PGF)"/>
            <person name="Lucas S."/>
            <person name="Copeland A."/>
            <person name="Lapidus A."/>
            <person name="Bruce D."/>
            <person name="Goodwin L."/>
            <person name="Pitluck S."/>
            <person name="Kyrpides N."/>
            <person name="Mavromatis K."/>
            <person name="Ivanova N."/>
            <person name="Munk A.C."/>
            <person name="Brettin T."/>
            <person name="Detter J.C."/>
            <person name="Han C."/>
            <person name="Tapia R."/>
            <person name="Land M."/>
            <person name="Hauser L."/>
            <person name="Markowitz V."/>
            <person name="Cheng J.-F."/>
            <person name="Hugenholtz P."/>
            <person name="Woyke T."/>
            <person name="Wu D."/>
            <person name="Gronow S."/>
            <person name="Wellnitz S."/>
            <person name="Brambilla E."/>
            <person name="Klenk H.-P."/>
            <person name="Eisen J.A."/>
        </authorList>
    </citation>
    <scope>NUCLEOTIDE SEQUENCE</scope>
    <source>
        <strain>WB4</strain>
    </source>
</reference>
<evidence type="ECO:0000313" key="2">
    <source>
        <dbReference type="Proteomes" id="UP000008718"/>
    </source>
</evidence>
<protein>
    <submittedName>
        <fullName evidence="1">Uncharacterized protein</fullName>
    </submittedName>
</protein>
<keyword evidence="2" id="KW-1185">Reference proteome</keyword>
<sequence length="318" mass="37185">MEKTLDITFDLFKIDILWFEKFSPENPDVENFVGMNVDEPEDSDIPMFMVTCAYDFSISDTQIREFYVDAYAKLPQYAILKIRAHYRMEEIPDFEWDDVFMPGRLRVLVENAIQNGLYHFIKQCAARGVKLPSEIVEHEPEIPADEIDKLTANLIADYFDHRKPFLEANAEAIAMHAITLPPSQNWIVTINLTLMIMEEVLFHNLHFNRRLNREKFFDIVPESFFYSLRNKCIVLSQQEITLNQLEIHYFLIAQDCALQMAMGEKGDFLNEVMVSRGFVADVQKIWYTGAAKLVELCRGTVQDSIESQEKFDWYKMLS</sequence>
<dbReference type="EMBL" id="CP002345">
    <property type="protein sequence ID" value="ADQ80174.1"/>
    <property type="molecule type" value="Genomic_DNA"/>
</dbReference>
<gene>
    <name evidence="1" type="ordered locus">Palpr_2037</name>
</gene>
<proteinExistence type="predicted"/>